<dbReference type="InterPro" id="IPR011737">
    <property type="entry name" value="CHP02206_TP0381"/>
</dbReference>
<dbReference type="NCBIfam" id="TIGR02206">
    <property type="entry name" value="intg_mem_TP0381"/>
    <property type="match status" value="1"/>
</dbReference>
<feature type="transmembrane region" description="Helical" evidence="1">
    <location>
        <begin position="43"/>
        <end position="61"/>
    </location>
</feature>
<proteinExistence type="predicted"/>
<dbReference type="EMBL" id="AP024702">
    <property type="protein sequence ID" value="BCX46680.1"/>
    <property type="molecule type" value="Genomic_DNA"/>
</dbReference>
<gene>
    <name evidence="2" type="ORF">HAHE_05880</name>
</gene>
<feature type="transmembrane region" description="Helical" evidence="1">
    <location>
        <begin position="98"/>
        <end position="117"/>
    </location>
</feature>
<evidence type="ECO:0000313" key="3">
    <source>
        <dbReference type="Proteomes" id="UP001374893"/>
    </source>
</evidence>
<feature type="transmembrane region" description="Helical" evidence="1">
    <location>
        <begin position="206"/>
        <end position="225"/>
    </location>
</feature>
<evidence type="ECO:0000256" key="1">
    <source>
        <dbReference type="SAM" id="Phobius"/>
    </source>
</evidence>
<reference evidence="2 3" key="1">
    <citation type="submission" date="2021-06" db="EMBL/GenBank/DDBJ databases">
        <title>Complete genome of Haloferula helveola possessing various polysaccharide degrading enzymes.</title>
        <authorList>
            <person name="Takami H."/>
            <person name="Huang C."/>
            <person name="Hamasaki K."/>
        </authorList>
    </citation>
    <scope>NUCLEOTIDE SEQUENCE [LARGE SCALE GENOMIC DNA]</scope>
    <source>
        <strain evidence="2 3">CN-1</strain>
    </source>
</reference>
<keyword evidence="1" id="KW-0812">Transmembrane</keyword>
<keyword evidence="1" id="KW-1133">Transmembrane helix</keyword>
<sequence>MPEPPFAPFTSQHGMTVMIGAAAMAVFVILGRRGGQCERITRTVLAFLNLTAVGFGSWAWSHVQRETDIDNVVPLHLCDLAAILAGFALITRNRTLAMLTYFWGLAGTVQGVATPAIDIGWPHPAFLSFFIHHFAVITAAFYLPLVLGWRIEIPWWKSPLKAFGWLNLYVVVAVAVNAMLDTNFGFLARKPINPSLLDHLGPHPMYIFWLELIAMLLFLLLALPVRDRKTAL</sequence>
<accession>A0ABM7RBD1</accession>
<feature type="transmembrane region" description="Helical" evidence="1">
    <location>
        <begin position="73"/>
        <end position="91"/>
    </location>
</feature>
<feature type="transmembrane region" description="Helical" evidence="1">
    <location>
        <begin position="12"/>
        <end position="31"/>
    </location>
</feature>
<name>A0ABM7RBD1_9BACT</name>
<dbReference type="Proteomes" id="UP001374893">
    <property type="component" value="Chromosome"/>
</dbReference>
<protein>
    <recommendedName>
        <fullName evidence="4">TIGR02206 family membrane protein</fullName>
    </recommendedName>
</protein>
<evidence type="ECO:0000313" key="2">
    <source>
        <dbReference type="EMBL" id="BCX46680.1"/>
    </source>
</evidence>
<dbReference type="RefSeq" id="WP_338688503.1">
    <property type="nucleotide sequence ID" value="NZ_AP024702.1"/>
</dbReference>
<feature type="transmembrane region" description="Helical" evidence="1">
    <location>
        <begin position="129"/>
        <end position="151"/>
    </location>
</feature>
<organism evidence="2 3">
    <name type="scientific">Haloferula helveola</name>
    <dbReference type="NCBI Taxonomy" id="490095"/>
    <lineage>
        <taxon>Bacteria</taxon>
        <taxon>Pseudomonadati</taxon>
        <taxon>Verrucomicrobiota</taxon>
        <taxon>Verrucomicrobiia</taxon>
        <taxon>Verrucomicrobiales</taxon>
        <taxon>Verrucomicrobiaceae</taxon>
        <taxon>Haloferula</taxon>
    </lineage>
</organism>
<keyword evidence="1" id="KW-0472">Membrane</keyword>
<keyword evidence="3" id="KW-1185">Reference proteome</keyword>
<evidence type="ECO:0008006" key="4">
    <source>
        <dbReference type="Google" id="ProtNLM"/>
    </source>
</evidence>
<dbReference type="Pfam" id="PF14808">
    <property type="entry name" value="TMEM164"/>
    <property type="match status" value="1"/>
</dbReference>
<feature type="transmembrane region" description="Helical" evidence="1">
    <location>
        <begin position="163"/>
        <end position="186"/>
    </location>
</feature>